<feature type="domain" description="Stealth protein CR1 conserved region 1" evidence="4">
    <location>
        <begin position="24"/>
        <end position="49"/>
    </location>
</feature>
<dbReference type="InterPro" id="IPR031357">
    <property type="entry name" value="Stealth_CR3"/>
</dbReference>
<name>A0ABR2JXN7_9EUKA</name>
<evidence type="ECO:0000313" key="7">
    <source>
        <dbReference type="Proteomes" id="UP001470230"/>
    </source>
</evidence>
<dbReference type="Proteomes" id="UP001470230">
    <property type="component" value="Unassembled WGS sequence"/>
</dbReference>
<evidence type="ECO:0000256" key="2">
    <source>
        <dbReference type="ARBA" id="ARBA00022679"/>
    </source>
</evidence>
<evidence type="ECO:0000313" key="6">
    <source>
        <dbReference type="EMBL" id="KAK8883516.1"/>
    </source>
</evidence>
<dbReference type="InterPro" id="IPR021520">
    <property type="entry name" value="Stealth_CR2"/>
</dbReference>
<proteinExistence type="inferred from homology"/>
<dbReference type="InterPro" id="IPR047141">
    <property type="entry name" value="Stealth"/>
</dbReference>
<comment type="caution">
    <text evidence="6">The sequence shown here is derived from an EMBL/GenBank/DDBJ whole genome shotgun (WGS) entry which is preliminary data.</text>
</comment>
<feature type="domain" description="Stealth protein CR2 conserved region 2" evidence="3">
    <location>
        <begin position="61"/>
        <end position="179"/>
    </location>
</feature>
<organism evidence="6 7">
    <name type="scientific">Tritrichomonas musculus</name>
    <dbReference type="NCBI Taxonomy" id="1915356"/>
    <lineage>
        <taxon>Eukaryota</taxon>
        <taxon>Metamonada</taxon>
        <taxon>Parabasalia</taxon>
        <taxon>Tritrichomonadida</taxon>
        <taxon>Tritrichomonadidae</taxon>
        <taxon>Tritrichomonas</taxon>
    </lineage>
</organism>
<evidence type="ECO:0000259" key="4">
    <source>
        <dbReference type="Pfam" id="PF17101"/>
    </source>
</evidence>
<dbReference type="Pfam" id="PF17101">
    <property type="entry name" value="Stealth_CR1"/>
    <property type="match status" value="1"/>
</dbReference>
<keyword evidence="7" id="KW-1185">Reference proteome</keyword>
<keyword evidence="2" id="KW-0808">Transferase</keyword>
<dbReference type="PANTHER" id="PTHR24045:SF0">
    <property type="entry name" value="N-ACETYLGLUCOSAMINE-1-PHOSPHOTRANSFERASE SUBUNITS ALPHA_BETA"/>
    <property type="match status" value="1"/>
</dbReference>
<dbReference type="Pfam" id="PF17102">
    <property type="entry name" value="Stealth_CR3"/>
    <property type="match status" value="1"/>
</dbReference>
<reference evidence="6 7" key="1">
    <citation type="submission" date="2024-04" db="EMBL/GenBank/DDBJ databases">
        <title>Tritrichomonas musculus Genome.</title>
        <authorList>
            <person name="Alves-Ferreira E."/>
            <person name="Grigg M."/>
            <person name="Lorenzi H."/>
            <person name="Galac M."/>
        </authorList>
    </citation>
    <scope>NUCLEOTIDE SEQUENCE [LARGE SCALE GENOMIC DNA]</scope>
    <source>
        <strain evidence="6 7">EAF2021</strain>
    </source>
</reference>
<dbReference type="EMBL" id="JAPFFF010000008">
    <property type="protein sequence ID" value="KAK8883516.1"/>
    <property type="molecule type" value="Genomic_DNA"/>
</dbReference>
<gene>
    <name evidence="6" type="ORF">M9Y10_042608</name>
</gene>
<evidence type="ECO:0000259" key="5">
    <source>
        <dbReference type="Pfam" id="PF17102"/>
    </source>
</evidence>
<dbReference type="PANTHER" id="PTHR24045">
    <property type="match status" value="1"/>
</dbReference>
<accession>A0ABR2JXN7</accession>
<evidence type="ECO:0008006" key="8">
    <source>
        <dbReference type="Google" id="ProtNLM"/>
    </source>
</evidence>
<evidence type="ECO:0000256" key="1">
    <source>
        <dbReference type="ARBA" id="ARBA00007583"/>
    </source>
</evidence>
<comment type="similarity">
    <text evidence="1">Belongs to the stealth family.</text>
</comment>
<feature type="domain" description="Stealth protein CR3 conserved region 3" evidence="5">
    <location>
        <begin position="236"/>
        <end position="280"/>
    </location>
</feature>
<dbReference type="InterPro" id="IPR031358">
    <property type="entry name" value="Stealth_CR1"/>
</dbReference>
<protein>
    <recommendedName>
        <fullName evidence="8">Stealth protein CR2 conserved region 2 domain-containing protein</fullName>
    </recommendedName>
</protein>
<dbReference type="Pfam" id="PF11380">
    <property type="entry name" value="Stealth_CR2"/>
    <property type="match status" value="1"/>
</dbReference>
<sequence length="376" mass="44239">MSIDPIFRKKLENEYSIDKPQSTIDIVYTWVNGSDPLWVSSFRYVSKKNRIKIKDKLFKMRFIDGDELRFSLRSIEKYALHIINKIYIIVANNSTQIPCWLNTSHTKIRIITHHMIFGSSIPQEFKNDSNSIFNFNSVAIENCLTNIPGLSNEFIYFNDDFFIGRPVSKSDFFDTQNRPKIYTSEHDYESIEIFNEKYSNRAVKDFSSLKYAASLTYTLLLFQKKFKNLTFLDPFHVAYPTTKNLMIDCEQLFGDQIKETTKHPFRSVDDVKMQFITFQYGYLMNKITTVNKSDEDVFFTSLNMKSSMMQLERMAKIKPKLFAVNCDNHIFLNRFRSLLFVWFSKPSSFELKAAEVPHIPRAEINYWKLMNVSGDP</sequence>
<evidence type="ECO:0000259" key="3">
    <source>
        <dbReference type="Pfam" id="PF11380"/>
    </source>
</evidence>